<dbReference type="KEGG" id="dmm:dnm_065150"/>
<feature type="domain" description="Response regulatory" evidence="2">
    <location>
        <begin position="37"/>
        <end position="157"/>
    </location>
</feature>
<dbReference type="GO" id="GO:0000160">
    <property type="term" value="P:phosphorelay signal transduction system"/>
    <property type="evidence" value="ECO:0007669"/>
    <property type="project" value="InterPro"/>
</dbReference>
<evidence type="ECO:0000313" key="4">
    <source>
        <dbReference type="Proteomes" id="UP000663722"/>
    </source>
</evidence>
<dbReference type="InterPro" id="IPR002192">
    <property type="entry name" value="PPDK_AMP/ATP-bd"/>
</dbReference>
<reference evidence="3" key="1">
    <citation type="journal article" date="2021" name="Microb. Physiol.">
        <title>Proteogenomic Insights into the Physiology of Marine, Sulfate-Reducing, Filamentous Desulfonema limicola and Desulfonema magnum.</title>
        <authorList>
            <person name="Schnaars V."/>
            <person name="Wohlbrand L."/>
            <person name="Scheve S."/>
            <person name="Hinrichs C."/>
            <person name="Reinhardt R."/>
            <person name="Rabus R."/>
        </authorList>
    </citation>
    <scope>NUCLEOTIDE SEQUENCE</scope>
    <source>
        <strain evidence="3">4be13</strain>
    </source>
</reference>
<dbReference type="InterPro" id="IPR001789">
    <property type="entry name" value="Sig_transdc_resp-reg_receiver"/>
</dbReference>
<gene>
    <name evidence="3" type="ORF">dnm_065150</name>
</gene>
<accession>A0A975BRE0</accession>
<dbReference type="Gene3D" id="3.40.50.2300">
    <property type="match status" value="1"/>
</dbReference>
<dbReference type="InterPro" id="IPR011006">
    <property type="entry name" value="CheY-like_superfamily"/>
</dbReference>
<comment type="caution">
    <text evidence="1">Lacks conserved residue(s) required for the propagation of feature annotation.</text>
</comment>
<dbReference type="GO" id="GO:0016301">
    <property type="term" value="F:kinase activity"/>
    <property type="evidence" value="ECO:0007669"/>
    <property type="project" value="InterPro"/>
</dbReference>
<sequence>MLNNSESPDKFYANFNLFHELMSVKVRDILLVSSPYDAFIIEEDESLTSKIINEYRGLNLSLPPRVTRTSSAHEALALLKKMSFDMVITMPHLDEMDAFSLGTKIKEIHPNLPVILLAHSVRGIYPIPGNEKHEAIDDIFIWSGNSDLLLALVKNAEDRLNAERDTQKAMVRVLILAEDSPVYRSFFLPLIYKEIVRQTQKILGEGINEEHRLLKMRARPKILVAETYDEAVRLCRKFRPFLLGVISDTRLPKSGKLQADAGTTLLSQIRNDITDLPLLLMSSESENREKACQIPAVFFDKNSPNFLADVRNFFLTHLGFGDFVFRMPDGEEVDRADTLRALEEKVAHIPDECLYYHAERNHFSRWIMARSEILLASEFREVRASEFSNADDMRQYIISNIRKLRKWRQKGVVVQFSRDNFDAEVKDFVKIGQGSLGGKARGLAFMSAMLREYLELHEKYSDVNIEIPKTLVISTDGFESFVTLNKLSYLAGDEFSDEEVTEKFLKSVMPEWLLRDLEFFLSRVKNPLSVRSSSLLEDAQFQPYAGLYETYMIPNNHSDFSVRLRHLIQAIKLVYASTYYEGPKAFSKNTSNKPQEEAMAVIIQQVAGKECKDWFYPAISGVTQSHNFYPVSHMKAEEGIAHIAMGMGKTVVEGEKTLRFSPRHPNIMPQFSTVDDILKNAQRYFYALRIRNYPEDLNFRQYSNLERREVDEAEDELPVKTLSSTYIPEEHRIRDSGHLPGPKILTFAPVLKYHTFPLPELLCDLLELGRKGMGCPVEIEFSVNLSSDGGKYKGDFFFLQMRPMAADQERFEVEIRQKEIENAFCYSTQALGNGKNEVIADIVYVKLEDFKAESTVQIASEIDQINAELLKENRPYLLIGPGRWGSSDRWLGIPVQWRNISGVRAIIELRNEKLKADPSQGSHFFQNITSLGIHYITLTEDSQDYFNWKWVCSLPAVRETTFLRHVRLDNAMTLKIDGRKSECVMIRN</sequence>
<proteinExistence type="predicted"/>
<dbReference type="Pfam" id="PF01326">
    <property type="entry name" value="PPDK_N"/>
    <property type="match status" value="1"/>
</dbReference>
<dbReference type="EMBL" id="CP061800">
    <property type="protein sequence ID" value="QTA90454.1"/>
    <property type="molecule type" value="Genomic_DNA"/>
</dbReference>
<dbReference type="Proteomes" id="UP000663722">
    <property type="component" value="Chromosome"/>
</dbReference>
<dbReference type="SUPFAM" id="SSF52172">
    <property type="entry name" value="CheY-like"/>
    <property type="match status" value="1"/>
</dbReference>
<dbReference type="AlphaFoldDB" id="A0A975BRE0"/>
<evidence type="ECO:0000313" key="3">
    <source>
        <dbReference type="EMBL" id="QTA90454.1"/>
    </source>
</evidence>
<dbReference type="Gene3D" id="3.30.1490.20">
    <property type="entry name" value="ATP-grasp fold, A domain"/>
    <property type="match status" value="1"/>
</dbReference>
<dbReference type="GO" id="GO:0005524">
    <property type="term" value="F:ATP binding"/>
    <property type="evidence" value="ECO:0007669"/>
    <property type="project" value="InterPro"/>
</dbReference>
<dbReference type="CDD" id="cd00156">
    <property type="entry name" value="REC"/>
    <property type="match status" value="1"/>
</dbReference>
<protein>
    <submittedName>
        <fullName evidence="3">PEP/pyruvate binding domain-containing protein</fullName>
    </submittedName>
</protein>
<organism evidence="3 4">
    <name type="scientific">Desulfonema magnum</name>
    <dbReference type="NCBI Taxonomy" id="45655"/>
    <lineage>
        <taxon>Bacteria</taxon>
        <taxon>Pseudomonadati</taxon>
        <taxon>Thermodesulfobacteriota</taxon>
        <taxon>Desulfobacteria</taxon>
        <taxon>Desulfobacterales</taxon>
        <taxon>Desulfococcaceae</taxon>
        <taxon>Desulfonema</taxon>
    </lineage>
</organism>
<evidence type="ECO:0000256" key="1">
    <source>
        <dbReference type="PROSITE-ProRule" id="PRU00169"/>
    </source>
</evidence>
<name>A0A975BRE0_9BACT</name>
<dbReference type="InterPro" id="IPR013815">
    <property type="entry name" value="ATP_grasp_subdomain_1"/>
</dbReference>
<dbReference type="PROSITE" id="PS50110">
    <property type="entry name" value="RESPONSE_REGULATORY"/>
    <property type="match status" value="1"/>
</dbReference>
<evidence type="ECO:0000259" key="2">
    <source>
        <dbReference type="PROSITE" id="PS50110"/>
    </source>
</evidence>
<keyword evidence="4" id="KW-1185">Reference proteome</keyword>